<keyword evidence="7 11" id="KW-0347">Helicase</keyword>
<dbReference type="InterPro" id="IPR011545">
    <property type="entry name" value="DEAD/DEAH_box_helicase_dom"/>
</dbReference>
<dbReference type="PROSITE" id="PS51643">
    <property type="entry name" value="HD_CAS3"/>
    <property type="match status" value="1"/>
</dbReference>
<dbReference type="NCBIfam" id="TIGR01596">
    <property type="entry name" value="cas3_HD"/>
    <property type="match status" value="1"/>
</dbReference>
<evidence type="ECO:0000256" key="3">
    <source>
        <dbReference type="ARBA" id="ARBA00022722"/>
    </source>
</evidence>
<dbReference type="InterPro" id="IPR001650">
    <property type="entry name" value="Helicase_C-like"/>
</dbReference>
<dbReference type="AlphaFoldDB" id="A0A7W9A125"/>
<dbReference type="Proteomes" id="UP000561726">
    <property type="component" value="Unassembled WGS sequence"/>
</dbReference>
<keyword evidence="6 11" id="KW-0378">Hydrolase</keyword>
<proteinExistence type="inferred from homology"/>
<keyword evidence="9" id="KW-0051">Antiviral defense</keyword>
<evidence type="ECO:0000256" key="4">
    <source>
        <dbReference type="ARBA" id="ARBA00022723"/>
    </source>
</evidence>
<dbReference type="EC" id="3.6.4.-" evidence="11"/>
<dbReference type="PANTHER" id="PTHR47963">
    <property type="entry name" value="DEAD-BOX ATP-DEPENDENT RNA HELICASE 47, MITOCHONDRIAL"/>
    <property type="match status" value="1"/>
</dbReference>
<evidence type="ECO:0000256" key="7">
    <source>
        <dbReference type="ARBA" id="ARBA00022806"/>
    </source>
</evidence>
<evidence type="ECO:0000259" key="10">
    <source>
        <dbReference type="PROSITE" id="PS51643"/>
    </source>
</evidence>
<dbReference type="Gene3D" id="3.40.50.300">
    <property type="entry name" value="P-loop containing nucleotide triphosphate hydrolases"/>
    <property type="match status" value="2"/>
</dbReference>
<organism evidence="11 12">
    <name type="scientific">Cryobacterium roopkundense</name>
    <dbReference type="NCBI Taxonomy" id="1001240"/>
    <lineage>
        <taxon>Bacteria</taxon>
        <taxon>Bacillati</taxon>
        <taxon>Actinomycetota</taxon>
        <taxon>Actinomycetes</taxon>
        <taxon>Micrococcales</taxon>
        <taxon>Microbacteriaceae</taxon>
        <taxon>Cryobacterium</taxon>
    </lineage>
</organism>
<dbReference type="InterPro" id="IPR050547">
    <property type="entry name" value="DEAD_box_RNA_helicases"/>
</dbReference>
<dbReference type="InterPro" id="IPR054712">
    <property type="entry name" value="Cas3-like_dom"/>
</dbReference>
<dbReference type="Pfam" id="PF18019">
    <property type="entry name" value="Cas3_HD"/>
    <property type="match status" value="1"/>
</dbReference>
<keyword evidence="4" id="KW-0479">Metal-binding</keyword>
<gene>
    <name evidence="11" type="ORF">BJ997_004251</name>
</gene>
<dbReference type="GO" id="GO:0016787">
    <property type="term" value="F:hydrolase activity"/>
    <property type="evidence" value="ECO:0007669"/>
    <property type="project" value="UniProtKB-KW"/>
</dbReference>
<feature type="domain" description="HD Cas3-type" evidence="10">
    <location>
        <begin position="1"/>
        <end position="216"/>
    </location>
</feature>
<dbReference type="NCBIfam" id="TIGR01587">
    <property type="entry name" value="cas3_core"/>
    <property type="match status" value="1"/>
</dbReference>
<dbReference type="GO" id="GO:0046872">
    <property type="term" value="F:metal ion binding"/>
    <property type="evidence" value="ECO:0007669"/>
    <property type="project" value="UniProtKB-KW"/>
</dbReference>
<dbReference type="EMBL" id="JACHBQ010000002">
    <property type="protein sequence ID" value="MBB5643640.1"/>
    <property type="molecule type" value="Genomic_DNA"/>
</dbReference>
<dbReference type="EC" id="3.1.-.-" evidence="11"/>
<comment type="similarity">
    <text evidence="1">In the N-terminal section; belongs to the CRISPR-associated nuclease Cas3-HD family.</text>
</comment>
<keyword evidence="11" id="KW-0255">Endonuclease</keyword>
<dbReference type="InterPro" id="IPR006474">
    <property type="entry name" value="Helicase_Cas3_CRISPR-ass_core"/>
</dbReference>
<dbReference type="SMART" id="SM00487">
    <property type="entry name" value="DEXDc"/>
    <property type="match status" value="1"/>
</dbReference>
<comment type="similarity">
    <text evidence="2">In the central section; belongs to the CRISPR-associated helicase Cas3 family.</text>
</comment>
<evidence type="ECO:0000256" key="2">
    <source>
        <dbReference type="ARBA" id="ARBA00009046"/>
    </source>
</evidence>
<dbReference type="Pfam" id="PF22590">
    <property type="entry name" value="Cas3-like_C_2"/>
    <property type="match status" value="1"/>
</dbReference>
<sequence length="873" mass="95050">MDTSAAALELWDKWLRPGLRHLITAAVSPGDEKGARALVASVAGLHDVGKANRVFQGQLYNRRGAANLARIVNELARSGYDFTLPNSGIEGISVPSQYTTVLRRHEAVGLFVTTGDWPDANDAVVDSWVGAVVGGHHGYYHPRFGAAGKLARTSPTVSYLKGLTAGAWGAQQDALVDAVLVANGSTRQQLHRPLSGDKSTTAILLMTGLVMLADWLASDVKSVAHGQSLSIDPVALPAEWVKTRRAYFQASVPKTLGVYRDLEDPLHSIMGEFASHLSPLQQAAQSIGRGLWIATETTGSGKTEAAMLRHAAVPGEGILFALPTRATTDAMFERMSGYFSASQNAAALLHGHRSLNSFYTNAAQAEKGLHATSWLADTRNALFAPVSVGTCDQVLLGGLRQKNTPVRLLALANRHVVIDEVHTFDHYQAKLLEEMLAWWGDTDTRVTLLSASLPAAVSRRYAQAFRGAEIEVTPQYPGHLSVTASVAASCKVPSQRSYELHVSVHPVVASDLLDEHVRRVLEYRRLSPDARIAVVVNQVSRALEVGRRLAESGHRVIVLHSRMAAGHRSEIARDLHDVAGKGSSARGVIVVGTQVIESSLDLDFDHMVSDLAPAPSLIQRAGRLWRSTTVVDGVWGEHRFARPTSAPTFDVLMATDATGALDRVCSLPYLPGELQRTADALRDMGVRVRIPDDVQHLVDTASFNAREPDLGDAFGELELIAAGTKLRDANDVVVPFHHDHGYDRILGRETTQLQLSTVTERDELAEHFTRHIERPTVDCFIVSADGPSKWMWRGLTEAALYSRDPNVMRAVLALTFPLSPSALGERTGVEEIAGFDRNDEAEIRRRGPMQRNVIPVRLRDGAVYDDVLGVRFR</sequence>
<dbReference type="GO" id="GO:0003723">
    <property type="term" value="F:RNA binding"/>
    <property type="evidence" value="ECO:0007669"/>
    <property type="project" value="TreeGrafter"/>
</dbReference>
<reference evidence="11 12" key="1">
    <citation type="submission" date="2020-08" db="EMBL/GenBank/DDBJ databases">
        <title>Sequencing the genomes of 1000 actinobacteria strains.</title>
        <authorList>
            <person name="Klenk H.-P."/>
        </authorList>
    </citation>
    <scope>NUCLEOTIDE SEQUENCE [LARGE SCALE GENOMIC DNA]</scope>
    <source>
        <strain evidence="11 12">DSM 21065</strain>
    </source>
</reference>
<dbReference type="InterPro" id="IPR006483">
    <property type="entry name" value="CRISPR-assoc_Cas3_HD"/>
</dbReference>
<accession>A0A7W9A125</accession>
<comment type="caution">
    <text evidence="11">The sequence shown here is derived from an EMBL/GenBank/DDBJ whole genome shotgun (WGS) entry which is preliminary data.</text>
</comment>
<dbReference type="GO" id="GO:0005524">
    <property type="term" value="F:ATP binding"/>
    <property type="evidence" value="ECO:0007669"/>
    <property type="project" value="UniProtKB-KW"/>
</dbReference>
<dbReference type="Gene3D" id="1.10.3210.30">
    <property type="match status" value="1"/>
</dbReference>
<dbReference type="SUPFAM" id="SSF52540">
    <property type="entry name" value="P-loop containing nucleoside triphosphate hydrolases"/>
    <property type="match status" value="1"/>
</dbReference>
<evidence type="ECO:0000256" key="9">
    <source>
        <dbReference type="ARBA" id="ARBA00023118"/>
    </source>
</evidence>
<dbReference type="InterPro" id="IPR027417">
    <property type="entry name" value="P-loop_NTPase"/>
</dbReference>
<keyword evidence="8" id="KW-0067">ATP-binding</keyword>
<evidence type="ECO:0000256" key="1">
    <source>
        <dbReference type="ARBA" id="ARBA00006847"/>
    </source>
</evidence>
<dbReference type="PANTHER" id="PTHR47963:SF9">
    <property type="entry name" value="CRISPR-ASSOCIATED ENDONUCLEASE_HELICASE CAS3"/>
    <property type="match status" value="1"/>
</dbReference>
<evidence type="ECO:0000313" key="12">
    <source>
        <dbReference type="Proteomes" id="UP000561726"/>
    </source>
</evidence>
<keyword evidence="5" id="KW-0547">Nucleotide-binding</keyword>
<dbReference type="InterPro" id="IPR014001">
    <property type="entry name" value="Helicase_ATP-bd"/>
</dbReference>
<protein>
    <submittedName>
        <fullName evidence="11">CRISPR-associated endonuclease/helicase Cas3</fullName>
        <ecNumber evidence="11">3.1.-.-</ecNumber>
        <ecNumber evidence="11">3.6.4.-</ecNumber>
    </submittedName>
</protein>
<dbReference type="GO" id="GO:0051607">
    <property type="term" value="P:defense response to virus"/>
    <property type="evidence" value="ECO:0007669"/>
    <property type="project" value="UniProtKB-KW"/>
</dbReference>
<evidence type="ECO:0000313" key="11">
    <source>
        <dbReference type="EMBL" id="MBB5643640.1"/>
    </source>
</evidence>
<keyword evidence="3" id="KW-0540">Nuclease</keyword>
<evidence type="ECO:0000256" key="8">
    <source>
        <dbReference type="ARBA" id="ARBA00022840"/>
    </source>
</evidence>
<dbReference type="CDD" id="cd09641">
    <property type="entry name" value="Cas3''_I"/>
    <property type="match status" value="1"/>
</dbReference>
<name>A0A7W9A125_9MICO</name>
<evidence type="ECO:0000256" key="5">
    <source>
        <dbReference type="ARBA" id="ARBA00022741"/>
    </source>
</evidence>
<dbReference type="GO" id="GO:0003724">
    <property type="term" value="F:RNA helicase activity"/>
    <property type="evidence" value="ECO:0007669"/>
    <property type="project" value="TreeGrafter"/>
</dbReference>
<dbReference type="Pfam" id="PF00270">
    <property type="entry name" value="DEAD"/>
    <property type="match status" value="1"/>
</dbReference>
<dbReference type="GO" id="GO:0004519">
    <property type="term" value="F:endonuclease activity"/>
    <property type="evidence" value="ECO:0007669"/>
    <property type="project" value="UniProtKB-KW"/>
</dbReference>
<dbReference type="SMART" id="SM00490">
    <property type="entry name" value="HELICc"/>
    <property type="match status" value="1"/>
</dbReference>
<dbReference type="InterPro" id="IPR038257">
    <property type="entry name" value="CRISPR-assoc_Cas3_HD_sf"/>
</dbReference>
<evidence type="ECO:0000256" key="6">
    <source>
        <dbReference type="ARBA" id="ARBA00022801"/>
    </source>
</evidence>